<reference evidence="1" key="1">
    <citation type="submission" date="2020-10" db="EMBL/GenBank/DDBJ databases">
        <title>Connecting structure to function with the recovery of over 1000 high-quality activated sludge metagenome-assembled genomes encoding full-length rRNA genes using long-read sequencing.</title>
        <authorList>
            <person name="Singleton C.M."/>
            <person name="Petriglieri F."/>
            <person name="Kristensen J.M."/>
            <person name="Kirkegaard R.H."/>
            <person name="Michaelsen T.Y."/>
            <person name="Andersen M.H."/>
            <person name="Karst S.M."/>
            <person name="Dueholm M.S."/>
            <person name="Nielsen P.H."/>
            <person name="Albertsen M."/>
        </authorList>
    </citation>
    <scope>NUCLEOTIDE SEQUENCE</scope>
    <source>
        <strain evidence="1">EsbW_18-Q3-R4-48_MAXAC.044</strain>
    </source>
</reference>
<name>A0A9D7FB61_9RHOO</name>
<organism evidence="1 2">
    <name type="scientific">Candidatus Propionivibrio dominans</name>
    <dbReference type="NCBI Taxonomy" id="2954373"/>
    <lineage>
        <taxon>Bacteria</taxon>
        <taxon>Pseudomonadati</taxon>
        <taxon>Pseudomonadota</taxon>
        <taxon>Betaproteobacteria</taxon>
        <taxon>Rhodocyclales</taxon>
        <taxon>Rhodocyclaceae</taxon>
        <taxon>Propionivibrio</taxon>
    </lineage>
</organism>
<proteinExistence type="predicted"/>
<protein>
    <submittedName>
        <fullName evidence="1">Uncharacterized protein</fullName>
    </submittedName>
</protein>
<evidence type="ECO:0000313" key="2">
    <source>
        <dbReference type="Proteomes" id="UP000886602"/>
    </source>
</evidence>
<gene>
    <name evidence="1" type="ORF">IPJ48_21855</name>
</gene>
<evidence type="ECO:0000313" key="1">
    <source>
        <dbReference type="EMBL" id="MBK7425514.1"/>
    </source>
</evidence>
<comment type="caution">
    <text evidence="1">The sequence shown here is derived from an EMBL/GenBank/DDBJ whole genome shotgun (WGS) entry which is preliminary data.</text>
</comment>
<accession>A0A9D7FB61</accession>
<sequence length="227" mass="23252">MARIRFRSTLDASGVASGTVTLTANNGSVGSSGSPLKISKTVSLAVAAKDEIALDLNNTTLTDLSIATGASGTGGISIANILTNFAGFSLTRAGGNLDLGAVTSPGNFYLTARDGNIRVNGDINVANLRLDARNSGYNTTGDVIILASGGPRSVTASGASYLYAGHDFMILAGAASGDNVSVQAGYTDAYVGHDFMVRAMAAARFSIWLRLPSVQVTISRFRGDPLP</sequence>
<dbReference type="Proteomes" id="UP000886602">
    <property type="component" value="Unassembled WGS sequence"/>
</dbReference>
<dbReference type="AlphaFoldDB" id="A0A9D7FB61"/>
<dbReference type="EMBL" id="JADJNC010000067">
    <property type="protein sequence ID" value="MBK7425514.1"/>
    <property type="molecule type" value="Genomic_DNA"/>
</dbReference>